<dbReference type="PANTHER" id="PTHR30441">
    <property type="entry name" value="DUF748 DOMAIN-CONTAINING PROTEIN"/>
    <property type="match status" value="1"/>
</dbReference>
<dbReference type="OrthoDB" id="9766390at2"/>
<evidence type="ECO:0000256" key="2">
    <source>
        <dbReference type="SAM" id="Phobius"/>
    </source>
</evidence>
<dbReference type="RefSeq" id="WP_132582767.1">
    <property type="nucleotide sequence ID" value="NZ_SMAJ01000008.1"/>
</dbReference>
<evidence type="ECO:0000256" key="1">
    <source>
        <dbReference type="SAM" id="MobiDB-lite"/>
    </source>
</evidence>
<proteinExistence type="predicted"/>
<dbReference type="AlphaFoldDB" id="A0A4R3M251"/>
<keyword evidence="5" id="KW-1185">Reference proteome</keyword>
<evidence type="ECO:0000313" key="4">
    <source>
        <dbReference type="EMBL" id="TCT06279.1"/>
    </source>
</evidence>
<dbReference type="InterPro" id="IPR052894">
    <property type="entry name" value="AsmA-related"/>
</dbReference>
<feature type="region of interest" description="Disordered" evidence="1">
    <location>
        <begin position="523"/>
        <end position="548"/>
    </location>
</feature>
<evidence type="ECO:0000259" key="3">
    <source>
        <dbReference type="Pfam" id="PF05170"/>
    </source>
</evidence>
<feature type="domain" description="AsmA" evidence="3">
    <location>
        <begin position="9"/>
        <end position="731"/>
    </location>
</feature>
<organism evidence="4 5">
    <name type="scientific">Paralcaligenes ureilyticus</name>
    <dbReference type="NCBI Taxonomy" id="627131"/>
    <lineage>
        <taxon>Bacteria</taxon>
        <taxon>Pseudomonadati</taxon>
        <taxon>Pseudomonadota</taxon>
        <taxon>Betaproteobacteria</taxon>
        <taxon>Burkholderiales</taxon>
        <taxon>Alcaligenaceae</taxon>
        <taxon>Paralcaligenes</taxon>
    </lineage>
</organism>
<protein>
    <submittedName>
        <fullName evidence="4">AsmA protein</fullName>
    </submittedName>
</protein>
<sequence length="865" mass="90790">MKVWLKRVLFGLVVVIIVALIGLAIFLLTFDPNAYKSKLEEIVYSRYHRTLAIKGDIELSLFPRIGLSVQGLSLSDRDSTNTFASIDSARFAVAIWPLMSNRLVVDHVAVSGFKAWIVRDRPGHFNFQDLMGGASANDAAPQTPPGPPEPKPAALSVLTGHEAARADFQIDIAGLNLKNGEVHLRDFKTGARTRIENLTLNTGRVTFDQPFDVDFKGNVVGVYPKAAASLDGQAVVRINPEQKVYSAQKLNVQMSGALGALDAKTVSLRGNLAYSAYSQLLTASNLELVVQGGVQGAHPVKNLSFNLSVPQLKADRSQSELLLEKLSLRSKGTLPTQDYELAVDAPSLSISPDAAKGDAVSGTLKLTGPQKVLGLAVGVSGLGGNANDLTLKELKVEGGLKQGLRVVQFKVSSPANWSAYKQQGGLSAIKGDVKIEDPSLPGNSFEFPLIGSMQADLVKDQASSEINAVLNGSKLDLKLKATRLNDPQIVFDLNADTLDFDKLLPPEHPKVAAAADAKAATAGGKPAAPSAAAKPAAPADASKPSSSVNLSPLDALDLSGTVKVAHINARGLQLDKFNAGVRVLNGKLDVAPLSADLYQGALSGTLSADAHNAMSAQLSLAHVNVDGLLTGLTGQSRLSGTGDIALNLHAQGATVAALKADVSGTVQARVHDGAVKGINVAQTLREVGGAVENAFSGQMPDVVTKFDASRQTDFSTLDAQLAFERGQGTFKKLDLNSPMLRVTEGSPNSIDLVNKQLDLLVNVRLVNTLMGQGGPALATLKGVTVPILVAGPFAALGYHVQWKDIGSKAVKQAVRDGLLDLMSNQVGKDFLPKADKLGAPAQPAAPTKSDTIRSIGNALKGLLGK</sequence>
<dbReference type="Proteomes" id="UP000295525">
    <property type="component" value="Unassembled WGS sequence"/>
</dbReference>
<dbReference type="InterPro" id="IPR007844">
    <property type="entry name" value="AsmA"/>
</dbReference>
<dbReference type="GO" id="GO:0005886">
    <property type="term" value="C:plasma membrane"/>
    <property type="evidence" value="ECO:0007669"/>
    <property type="project" value="TreeGrafter"/>
</dbReference>
<dbReference type="GO" id="GO:0090313">
    <property type="term" value="P:regulation of protein targeting to membrane"/>
    <property type="evidence" value="ECO:0007669"/>
    <property type="project" value="TreeGrafter"/>
</dbReference>
<gene>
    <name evidence="4" type="ORF">EDC26_10815</name>
</gene>
<keyword evidence="2" id="KW-0472">Membrane</keyword>
<dbReference type="Pfam" id="PF05170">
    <property type="entry name" value="AsmA"/>
    <property type="match status" value="1"/>
</dbReference>
<feature type="transmembrane region" description="Helical" evidence="2">
    <location>
        <begin position="7"/>
        <end position="30"/>
    </location>
</feature>
<keyword evidence="2" id="KW-0812">Transmembrane</keyword>
<accession>A0A4R3M251</accession>
<feature type="compositionally biased region" description="Pro residues" evidence="1">
    <location>
        <begin position="142"/>
        <end position="151"/>
    </location>
</feature>
<reference evidence="4 5" key="1">
    <citation type="submission" date="2019-03" db="EMBL/GenBank/DDBJ databases">
        <title>Genomic Encyclopedia of Type Strains, Phase IV (KMG-IV): sequencing the most valuable type-strain genomes for metagenomic binning, comparative biology and taxonomic classification.</title>
        <authorList>
            <person name="Goeker M."/>
        </authorList>
    </citation>
    <scope>NUCLEOTIDE SEQUENCE [LARGE SCALE GENOMIC DNA]</scope>
    <source>
        <strain evidence="4 5">DSM 24591</strain>
    </source>
</reference>
<feature type="region of interest" description="Disordered" evidence="1">
    <location>
        <begin position="134"/>
        <end position="154"/>
    </location>
</feature>
<keyword evidence="2" id="KW-1133">Transmembrane helix</keyword>
<dbReference type="PANTHER" id="PTHR30441:SF4">
    <property type="entry name" value="PROTEIN ASMA"/>
    <property type="match status" value="1"/>
</dbReference>
<name>A0A4R3M251_9BURK</name>
<comment type="caution">
    <text evidence="4">The sequence shown here is derived from an EMBL/GenBank/DDBJ whole genome shotgun (WGS) entry which is preliminary data.</text>
</comment>
<dbReference type="EMBL" id="SMAJ01000008">
    <property type="protein sequence ID" value="TCT06279.1"/>
    <property type="molecule type" value="Genomic_DNA"/>
</dbReference>
<evidence type="ECO:0000313" key="5">
    <source>
        <dbReference type="Proteomes" id="UP000295525"/>
    </source>
</evidence>